<evidence type="ECO:0000256" key="2">
    <source>
        <dbReference type="ARBA" id="ARBA00023315"/>
    </source>
</evidence>
<proteinExistence type="predicted"/>
<dbReference type="SUPFAM" id="SSF55729">
    <property type="entry name" value="Acyl-CoA N-acyltransferases (Nat)"/>
    <property type="match status" value="1"/>
</dbReference>
<evidence type="ECO:0000259" key="3">
    <source>
        <dbReference type="PROSITE" id="PS51186"/>
    </source>
</evidence>
<keyword evidence="1 4" id="KW-0808">Transferase</keyword>
<accession>A0A0R1SC40</accession>
<organism evidence="4 5">
    <name type="scientific">Companilactobacillus versmoldensis DSM 14857 = KCTC 3814</name>
    <dbReference type="NCBI Taxonomy" id="1423815"/>
    <lineage>
        <taxon>Bacteria</taxon>
        <taxon>Bacillati</taxon>
        <taxon>Bacillota</taxon>
        <taxon>Bacilli</taxon>
        <taxon>Lactobacillales</taxon>
        <taxon>Lactobacillaceae</taxon>
        <taxon>Companilactobacillus</taxon>
    </lineage>
</organism>
<dbReference type="GO" id="GO:0008080">
    <property type="term" value="F:N-acetyltransferase activity"/>
    <property type="evidence" value="ECO:0007669"/>
    <property type="project" value="UniProtKB-ARBA"/>
</dbReference>
<sequence length="161" mass="18093">MKITQVILKDLPEILRVEQMGFNQAEAGTETQYRQRIDKLAETFLVARSDGQVAGFVVGPAVKEQFVEDWMYQDTPTNLVTGGNQIIFTIAVDPKFQGQHVGTQLLQAIESKAQTSQRKIIALTSLEKNLPFYLKNDFVNQGAAESTHAGETWFNLVKKLY</sequence>
<feature type="domain" description="N-acetyltransferase" evidence="3">
    <location>
        <begin position="1"/>
        <end position="161"/>
    </location>
</feature>
<dbReference type="Pfam" id="PF13508">
    <property type="entry name" value="Acetyltransf_7"/>
    <property type="match status" value="1"/>
</dbReference>
<evidence type="ECO:0000313" key="4">
    <source>
        <dbReference type="EMBL" id="KRL66829.1"/>
    </source>
</evidence>
<name>A0A0R1SC40_9LACO</name>
<evidence type="ECO:0000256" key="1">
    <source>
        <dbReference type="ARBA" id="ARBA00022679"/>
    </source>
</evidence>
<dbReference type="CDD" id="cd04301">
    <property type="entry name" value="NAT_SF"/>
    <property type="match status" value="1"/>
</dbReference>
<dbReference type="PANTHER" id="PTHR10908">
    <property type="entry name" value="SEROTONIN N-ACETYLTRANSFERASE"/>
    <property type="match status" value="1"/>
</dbReference>
<evidence type="ECO:0000313" key="5">
    <source>
        <dbReference type="Proteomes" id="UP000051647"/>
    </source>
</evidence>
<dbReference type="AlphaFoldDB" id="A0A0R1SC40"/>
<dbReference type="Gene3D" id="3.40.630.30">
    <property type="match status" value="1"/>
</dbReference>
<dbReference type="InterPro" id="IPR016181">
    <property type="entry name" value="Acyl_CoA_acyltransferase"/>
</dbReference>
<protein>
    <submittedName>
        <fullName evidence="4">Acetyltransferase</fullName>
    </submittedName>
</protein>
<keyword evidence="2" id="KW-0012">Acyltransferase</keyword>
<dbReference type="PATRIC" id="fig|1423815.3.peg.279"/>
<dbReference type="RefSeq" id="WP_010624553.1">
    <property type="nucleotide sequence ID" value="NZ_AZFA01000010.1"/>
</dbReference>
<dbReference type="InterPro" id="IPR051635">
    <property type="entry name" value="SNAT-like"/>
</dbReference>
<dbReference type="EMBL" id="AZFA01000010">
    <property type="protein sequence ID" value="KRL66829.1"/>
    <property type="molecule type" value="Genomic_DNA"/>
</dbReference>
<dbReference type="InterPro" id="IPR000182">
    <property type="entry name" value="GNAT_dom"/>
</dbReference>
<dbReference type="OrthoDB" id="9800962at2"/>
<dbReference type="eggNOG" id="COG0456">
    <property type="taxonomic scope" value="Bacteria"/>
</dbReference>
<dbReference type="PANTHER" id="PTHR10908:SF0">
    <property type="entry name" value="SEROTONIN N-ACETYLTRANSFERASE"/>
    <property type="match status" value="1"/>
</dbReference>
<dbReference type="STRING" id="1423815.FC27_GL000275"/>
<keyword evidence="5" id="KW-1185">Reference proteome</keyword>
<comment type="caution">
    <text evidence="4">The sequence shown here is derived from an EMBL/GenBank/DDBJ whole genome shotgun (WGS) entry which is preliminary data.</text>
</comment>
<dbReference type="PROSITE" id="PS51186">
    <property type="entry name" value="GNAT"/>
    <property type="match status" value="1"/>
</dbReference>
<dbReference type="Proteomes" id="UP000051647">
    <property type="component" value="Unassembled WGS sequence"/>
</dbReference>
<gene>
    <name evidence="4" type="ORF">FC27_GL000275</name>
</gene>
<reference evidence="4 5" key="1">
    <citation type="journal article" date="2015" name="Genome Announc.">
        <title>Expanding the biotechnology potential of lactobacilli through comparative genomics of 213 strains and associated genera.</title>
        <authorList>
            <person name="Sun Z."/>
            <person name="Harris H.M."/>
            <person name="McCann A."/>
            <person name="Guo C."/>
            <person name="Argimon S."/>
            <person name="Zhang W."/>
            <person name="Yang X."/>
            <person name="Jeffery I.B."/>
            <person name="Cooney J.C."/>
            <person name="Kagawa T.F."/>
            <person name="Liu W."/>
            <person name="Song Y."/>
            <person name="Salvetti E."/>
            <person name="Wrobel A."/>
            <person name="Rasinkangas P."/>
            <person name="Parkhill J."/>
            <person name="Rea M.C."/>
            <person name="O'Sullivan O."/>
            <person name="Ritari J."/>
            <person name="Douillard F.P."/>
            <person name="Paul Ross R."/>
            <person name="Yang R."/>
            <person name="Briner A.E."/>
            <person name="Felis G.E."/>
            <person name="de Vos W.M."/>
            <person name="Barrangou R."/>
            <person name="Klaenhammer T.R."/>
            <person name="Caufield P.W."/>
            <person name="Cui Y."/>
            <person name="Zhang H."/>
            <person name="O'Toole P.W."/>
        </authorList>
    </citation>
    <scope>NUCLEOTIDE SEQUENCE [LARGE SCALE GENOMIC DNA]</scope>
    <source>
        <strain evidence="4 5">DSM 14857</strain>
    </source>
</reference>